<proteinExistence type="predicted"/>
<dbReference type="HOGENOM" id="CLU_1395629_0_0_11"/>
<organism evidence="2 3">
    <name type="scientific">Streptomyces himastatinicus ATCC 53653</name>
    <dbReference type="NCBI Taxonomy" id="457427"/>
    <lineage>
        <taxon>Bacteria</taxon>
        <taxon>Bacillati</taxon>
        <taxon>Actinomycetota</taxon>
        <taxon>Actinomycetes</taxon>
        <taxon>Kitasatosporales</taxon>
        <taxon>Streptomycetaceae</taxon>
        <taxon>Streptomyces</taxon>
        <taxon>Streptomyces violaceusniger group</taxon>
    </lineage>
</organism>
<feature type="region of interest" description="Disordered" evidence="1">
    <location>
        <begin position="31"/>
        <end position="52"/>
    </location>
</feature>
<name>D9WWY5_9ACTN</name>
<evidence type="ECO:0000313" key="2">
    <source>
        <dbReference type="EMBL" id="EFL29413.1"/>
    </source>
</evidence>
<gene>
    <name evidence="2" type="ORF">SSOG_09127</name>
</gene>
<dbReference type="Proteomes" id="UP000003963">
    <property type="component" value="Unassembled WGS sequence"/>
</dbReference>
<accession>D9WWY5</accession>
<sequence length="195" mass="21340">MESGVPMGVSEDRLTAAARLKLLRLEFTAHPSSSRSTVTPSRTSTGGPPPTPANVAVIDHLVESRNEMVAYTRAIAPDAERAPVEAADVVDWVYQHTVHATSVQRMVRDAMVLRQSWEHALAMGDERPVRAAARWEACPNPTCGCWSLFYQPARRIVACVNGRCTNELGLPTVWELRQLAELVIARRNAVTAAAT</sequence>
<reference evidence="2 3" key="1">
    <citation type="submission" date="2009-02" db="EMBL/GenBank/DDBJ databases">
        <title>Annotation of Streptomyces hygroscopicus strain ATCC 53653.</title>
        <authorList>
            <consortium name="The Broad Institute Genome Sequencing Platform"/>
            <consortium name="Broad Institute Microbial Sequencing Center"/>
            <person name="Fischbach M."/>
            <person name="Godfrey P."/>
            <person name="Ward D."/>
            <person name="Young S."/>
            <person name="Zeng Q."/>
            <person name="Koehrsen M."/>
            <person name="Alvarado L."/>
            <person name="Berlin A.M."/>
            <person name="Bochicchio J."/>
            <person name="Borenstein D."/>
            <person name="Chapman S.B."/>
            <person name="Chen Z."/>
            <person name="Engels R."/>
            <person name="Freedman E."/>
            <person name="Gellesch M."/>
            <person name="Goldberg J."/>
            <person name="Griggs A."/>
            <person name="Gujja S."/>
            <person name="Heilman E.R."/>
            <person name="Heiman D.I."/>
            <person name="Hepburn T.A."/>
            <person name="Howarth C."/>
            <person name="Jen D."/>
            <person name="Larson L."/>
            <person name="Lewis B."/>
            <person name="Mehta T."/>
            <person name="Park D."/>
            <person name="Pearson M."/>
            <person name="Richards J."/>
            <person name="Roberts A."/>
            <person name="Saif S."/>
            <person name="Shea T.D."/>
            <person name="Shenoy N."/>
            <person name="Sisk P."/>
            <person name="Stolte C."/>
            <person name="Sykes S.N."/>
            <person name="Thomson T."/>
            <person name="Walk T."/>
            <person name="White J."/>
            <person name="Yandava C."/>
            <person name="Straight P."/>
            <person name="Clardy J."/>
            <person name="Hung D."/>
            <person name="Kolter R."/>
            <person name="Mekalanos J."/>
            <person name="Walker S."/>
            <person name="Walsh C.T."/>
            <person name="Wieland-Brown L.C."/>
            <person name="Haas B."/>
            <person name="Nusbaum C."/>
            <person name="Birren B."/>
        </authorList>
    </citation>
    <scope>NUCLEOTIDE SEQUENCE [LARGE SCALE GENOMIC DNA]</scope>
    <source>
        <strain evidence="2 3">ATCC 53653</strain>
    </source>
</reference>
<evidence type="ECO:0000313" key="3">
    <source>
        <dbReference type="Proteomes" id="UP000003963"/>
    </source>
</evidence>
<dbReference type="EMBL" id="GG657755">
    <property type="protein sequence ID" value="EFL29413.1"/>
    <property type="molecule type" value="Genomic_DNA"/>
</dbReference>
<dbReference type="STRING" id="457427.SSOG_09127"/>
<keyword evidence="3" id="KW-1185">Reference proteome</keyword>
<evidence type="ECO:0000256" key="1">
    <source>
        <dbReference type="SAM" id="MobiDB-lite"/>
    </source>
</evidence>
<feature type="compositionally biased region" description="Low complexity" evidence="1">
    <location>
        <begin position="31"/>
        <end position="46"/>
    </location>
</feature>
<dbReference type="AlphaFoldDB" id="D9WWY5"/>
<protein>
    <submittedName>
        <fullName evidence="2">Uncharacterized protein</fullName>
    </submittedName>
</protein>